<evidence type="ECO:0000313" key="3">
    <source>
        <dbReference type="EMBL" id="KAK4199388.1"/>
    </source>
</evidence>
<feature type="transmembrane region" description="Helical" evidence="2">
    <location>
        <begin position="145"/>
        <end position="172"/>
    </location>
</feature>
<keyword evidence="2" id="KW-1133">Transmembrane helix</keyword>
<accession>A0AAN7AU27</accession>
<feature type="compositionally biased region" description="Polar residues" evidence="1">
    <location>
        <begin position="18"/>
        <end position="30"/>
    </location>
</feature>
<name>A0AAN7AU27_9PEZI</name>
<feature type="region of interest" description="Disordered" evidence="1">
    <location>
        <begin position="18"/>
        <end position="61"/>
    </location>
</feature>
<sequence length="240" mass="27596">MTANLESISHHDTAATGSAITHPQTTNNSHLALPLPSPRGDASNNPLRTDSPSPPPPESTLRRRWNAITKILLFQYKIPIIDDDPDPNPPPPRPPFTPQQITRWYILATPLYWMHLSFIFAFPWFLLHLDSHGNTAIVLRSSWRIIFFSVTRGTLLDLVLLTIWYLTGWQVWGLRWVRRRMALWKDSEDLVGREEVERIVREVYRPLGRLLEDLLMGWMGNPGRRDTGHEVGGKGEKERG</sequence>
<organism evidence="3 4">
    <name type="scientific">Triangularia verruculosa</name>
    <dbReference type="NCBI Taxonomy" id="2587418"/>
    <lineage>
        <taxon>Eukaryota</taxon>
        <taxon>Fungi</taxon>
        <taxon>Dikarya</taxon>
        <taxon>Ascomycota</taxon>
        <taxon>Pezizomycotina</taxon>
        <taxon>Sordariomycetes</taxon>
        <taxon>Sordariomycetidae</taxon>
        <taxon>Sordariales</taxon>
        <taxon>Podosporaceae</taxon>
        <taxon>Triangularia</taxon>
    </lineage>
</organism>
<evidence type="ECO:0000256" key="2">
    <source>
        <dbReference type="SAM" id="Phobius"/>
    </source>
</evidence>
<gene>
    <name evidence="3" type="ORF">QBC40DRAFT_349530</name>
</gene>
<keyword evidence="2" id="KW-0812">Transmembrane</keyword>
<reference evidence="3" key="2">
    <citation type="submission" date="2023-05" db="EMBL/GenBank/DDBJ databases">
        <authorList>
            <consortium name="Lawrence Berkeley National Laboratory"/>
            <person name="Steindorff A."/>
            <person name="Hensen N."/>
            <person name="Bonometti L."/>
            <person name="Westerberg I."/>
            <person name="Brannstrom I.O."/>
            <person name="Guillou S."/>
            <person name="Cros-Aarteil S."/>
            <person name="Calhoun S."/>
            <person name="Haridas S."/>
            <person name="Kuo A."/>
            <person name="Mondo S."/>
            <person name="Pangilinan J."/>
            <person name="Riley R."/>
            <person name="Labutti K."/>
            <person name="Andreopoulos B."/>
            <person name="Lipzen A."/>
            <person name="Chen C."/>
            <person name="Yanf M."/>
            <person name="Daum C."/>
            <person name="Ng V."/>
            <person name="Clum A."/>
            <person name="Ohm R."/>
            <person name="Martin F."/>
            <person name="Silar P."/>
            <person name="Natvig D."/>
            <person name="Lalanne C."/>
            <person name="Gautier V."/>
            <person name="Ament-Velasquez S.L."/>
            <person name="Kruys A."/>
            <person name="Hutchinson M.I."/>
            <person name="Powell A.J."/>
            <person name="Barry K."/>
            <person name="Miller A.N."/>
            <person name="Grigoriev I.V."/>
            <person name="Debuchy R."/>
            <person name="Gladieux P."/>
            <person name="Thoren M.H."/>
            <person name="Johannesson H."/>
        </authorList>
    </citation>
    <scope>NUCLEOTIDE SEQUENCE</scope>
    <source>
        <strain evidence="3">CBS 315.58</strain>
    </source>
</reference>
<dbReference type="AlphaFoldDB" id="A0AAN7AU27"/>
<evidence type="ECO:0000256" key="1">
    <source>
        <dbReference type="SAM" id="MobiDB-lite"/>
    </source>
</evidence>
<keyword evidence="2" id="KW-0472">Membrane</keyword>
<reference evidence="3" key="1">
    <citation type="journal article" date="2023" name="Mol. Phylogenet. Evol.">
        <title>Genome-scale phylogeny and comparative genomics of the fungal order Sordariales.</title>
        <authorList>
            <person name="Hensen N."/>
            <person name="Bonometti L."/>
            <person name="Westerberg I."/>
            <person name="Brannstrom I.O."/>
            <person name="Guillou S."/>
            <person name="Cros-Aarteil S."/>
            <person name="Calhoun S."/>
            <person name="Haridas S."/>
            <person name="Kuo A."/>
            <person name="Mondo S."/>
            <person name="Pangilinan J."/>
            <person name="Riley R."/>
            <person name="LaButti K."/>
            <person name="Andreopoulos B."/>
            <person name="Lipzen A."/>
            <person name="Chen C."/>
            <person name="Yan M."/>
            <person name="Daum C."/>
            <person name="Ng V."/>
            <person name="Clum A."/>
            <person name="Steindorff A."/>
            <person name="Ohm R.A."/>
            <person name="Martin F."/>
            <person name="Silar P."/>
            <person name="Natvig D.O."/>
            <person name="Lalanne C."/>
            <person name="Gautier V."/>
            <person name="Ament-Velasquez S.L."/>
            <person name="Kruys A."/>
            <person name="Hutchinson M.I."/>
            <person name="Powell A.J."/>
            <person name="Barry K."/>
            <person name="Miller A.N."/>
            <person name="Grigoriev I.V."/>
            <person name="Debuchy R."/>
            <person name="Gladieux P."/>
            <person name="Hiltunen Thoren M."/>
            <person name="Johannesson H."/>
        </authorList>
    </citation>
    <scope>NUCLEOTIDE SEQUENCE</scope>
    <source>
        <strain evidence="3">CBS 315.58</strain>
    </source>
</reference>
<dbReference type="EMBL" id="MU863933">
    <property type="protein sequence ID" value="KAK4199388.1"/>
    <property type="molecule type" value="Genomic_DNA"/>
</dbReference>
<dbReference type="Proteomes" id="UP001303160">
    <property type="component" value="Unassembled WGS sequence"/>
</dbReference>
<protein>
    <submittedName>
        <fullName evidence="3">Uncharacterized protein</fullName>
    </submittedName>
</protein>
<keyword evidence="4" id="KW-1185">Reference proteome</keyword>
<proteinExistence type="predicted"/>
<evidence type="ECO:0000313" key="4">
    <source>
        <dbReference type="Proteomes" id="UP001303160"/>
    </source>
</evidence>
<comment type="caution">
    <text evidence="3">The sequence shown here is derived from an EMBL/GenBank/DDBJ whole genome shotgun (WGS) entry which is preliminary data.</text>
</comment>
<feature type="transmembrane region" description="Helical" evidence="2">
    <location>
        <begin position="104"/>
        <end position="125"/>
    </location>
</feature>